<accession>A0A2U3EI61</accession>
<dbReference type="EMBL" id="LCWV01000003">
    <property type="protein sequence ID" value="PWI74198.1"/>
    <property type="molecule type" value="Genomic_DNA"/>
</dbReference>
<dbReference type="AlphaFoldDB" id="A0A2U3EI61"/>
<sequence length="501" mass="53361">MGSPSQASKTKTALGLLLPFEPGRSPIGDEASSGDSFVGNGGGKGEDGATVAAATTYTYTTISISIAIHHPWSIIDPSGTKCRFRQPPQAGAAQPRHVRAPDELIDSYSLNGLNDEAALVVVALTPHTIQDYRTTQLSRLRPRPRPTTETVNLTNARFVPSRLALKTQELACTDPPAQTRMLRKHRISDPPCPPIDPGMRDERVARTDGSVHHIASHGSADSLAVQQCREPLPPYGALQYGTGMIQNCLLYLPIQSEYRLVLYCGAVNLRGGNSVTGRDDSPLCRSAGAKTRRPAPNDNEYEVTNPGSAGLVWRPKEPGRGQGAKSSSPSSMFHPPFRPPCPSSVLLASSAPRVCLSTPARMACMCGGDDGTCLHHGPRAPPPLPGRDSIAMACGCSSGPPLPDHNKIKGSLPGPSLQWEGVKTGRAAPIPSSSGARERWRDGGGSPRLPEHHPACWFPCRDLTTVPAVEDASRTKDAPHRPYFGDSSATHRPPIVYEAPG</sequence>
<name>A0A2U3EI61_PURLI</name>
<feature type="region of interest" description="Disordered" evidence="1">
    <location>
        <begin position="24"/>
        <end position="46"/>
    </location>
</feature>
<feature type="region of interest" description="Disordered" evidence="1">
    <location>
        <begin position="282"/>
        <end position="335"/>
    </location>
</feature>
<feature type="compositionally biased region" description="Low complexity" evidence="1">
    <location>
        <begin position="326"/>
        <end position="335"/>
    </location>
</feature>
<organism evidence="2 3">
    <name type="scientific">Purpureocillium lilacinum</name>
    <name type="common">Paecilomyces lilacinus</name>
    <dbReference type="NCBI Taxonomy" id="33203"/>
    <lineage>
        <taxon>Eukaryota</taxon>
        <taxon>Fungi</taxon>
        <taxon>Dikarya</taxon>
        <taxon>Ascomycota</taxon>
        <taxon>Pezizomycotina</taxon>
        <taxon>Sordariomycetes</taxon>
        <taxon>Hypocreomycetidae</taxon>
        <taxon>Hypocreales</taxon>
        <taxon>Ophiocordycipitaceae</taxon>
        <taxon>Purpureocillium</taxon>
    </lineage>
</organism>
<gene>
    <name evidence="2" type="ORF">PCL_07512</name>
</gene>
<dbReference type="Proteomes" id="UP000245956">
    <property type="component" value="Unassembled WGS sequence"/>
</dbReference>
<protein>
    <submittedName>
        <fullName evidence="2">Uncharacterized protein</fullName>
    </submittedName>
</protein>
<evidence type="ECO:0000256" key="1">
    <source>
        <dbReference type="SAM" id="MobiDB-lite"/>
    </source>
</evidence>
<reference evidence="2 3" key="1">
    <citation type="journal article" date="2016" name="Front. Microbiol.">
        <title>Genome and transcriptome sequences reveal the specific parasitism of the nematophagous Purpureocillium lilacinum 36-1.</title>
        <authorList>
            <person name="Xie J."/>
            <person name="Li S."/>
            <person name="Mo C."/>
            <person name="Xiao X."/>
            <person name="Peng D."/>
            <person name="Wang G."/>
            <person name="Xiao Y."/>
        </authorList>
    </citation>
    <scope>NUCLEOTIDE SEQUENCE [LARGE SCALE GENOMIC DNA]</scope>
    <source>
        <strain evidence="2 3">36-1</strain>
    </source>
</reference>
<feature type="region of interest" description="Disordered" evidence="1">
    <location>
        <begin position="473"/>
        <end position="501"/>
    </location>
</feature>
<proteinExistence type="predicted"/>
<evidence type="ECO:0000313" key="2">
    <source>
        <dbReference type="EMBL" id="PWI74198.1"/>
    </source>
</evidence>
<comment type="caution">
    <text evidence="2">The sequence shown here is derived from an EMBL/GenBank/DDBJ whole genome shotgun (WGS) entry which is preliminary data.</text>
</comment>
<feature type="region of interest" description="Disordered" evidence="1">
    <location>
        <begin position="425"/>
        <end position="447"/>
    </location>
</feature>
<evidence type="ECO:0000313" key="3">
    <source>
        <dbReference type="Proteomes" id="UP000245956"/>
    </source>
</evidence>